<reference evidence="1" key="1">
    <citation type="submission" date="2021-10" db="EMBL/GenBank/DDBJ databases">
        <title>Tropical sea cucumber genome reveals ecological adaptation and Cuvierian tubules defense mechanism.</title>
        <authorList>
            <person name="Chen T."/>
        </authorList>
    </citation>
    <scope>NUCLEOTIDE SEQUENCE</scope>
    <source>
        <strain evidence="1">Nanhai2018</strain>
        <tissue evidence="1">Muscle</tissue>
    </source>
</reference>
<evidence type="ECO:0000313" key="2">
    <source>
        <dbReference type="Proteomes" id="UP001152320"/>
    </source>
</evidence>
<comment type="caution">
    <text evidence="1">The sequence shown here is derived from an EMBL/GenBank/DDBJ whole genome shotgun (WGS) entry which is preliminary data.</text>
</comment>
<dbReference type="AlphaFoldDB" id="A0A9Q1BZ02"/>
<evidence type="ECO:0000313" key="1">
    <source>
        <dbReference type="EMBL" id="KAJ8035561.1"/>
    </source>
</evidence>
<dbReference type="EMBL" id="JAIZAY010000009">
    <property type="protein sequence ID" value="KAJ8035561.1"/>
    <property type="molecule type" value="Genomic_DNA"/>
</dbReference>
<proteinExistence type="predicted"/>
<keyword evidence="2" id="KW-1185">Reference proteome</keyword>
<gene>
    <name evidence="1" type="ORF">HOLleu_19276</name>
</gene>
<accession>A0A9Q1BZ02</accession>
<sequence>MRLAALRKTLRESCVNIVTRVPMSFQVEAILQKVVRFVQKEQTGNGGQDFEPVTVSKITIVWTGLINVSCVQRRDYSVWETL</sequence>
<dbReference type="Proteomes" id="UP001152320">
    <property type="component" value="Chromosome 9"/>
</dbReference>
<organism evidence="1 2">
    <name type="scientific">Holothuria leucospilota</name>
    <name type="common">Black long sea cucumber</name>
    <name type="synonym">Mertensiothuria leucospilota</name>
    <dbReference type="NCBI Taxonomy" id="206669"/>
    <lineage>
        <taxon>Eukaryota</taxon>
        <taxon>Metazoa</taxon>
        <taxon>Echinodermata</taxon>
        <taxon>Eleutherozoa</taxon>
        <taxon>Echinozoa</taxon>
        <taxon>Holothuroidea</taxon>
        <taxon>Aspidochirotacea</taxon>
        <taxon>Aspidochirotida</taxon>
        <taxon>Holothuriidae</taxon>
        <taxon>Holothuria</taxon>
    </lineage>
</organism>
<protein>
    <submittedName>
        <fullName evidence="1">Uncharacterized protein</fullName>
    </submittedName>
</protein>
<name>A0A9Q1BZ02_HOLLE</name>